<reference evidence="2 3" key="1">
    <citation type="submission" date="2021-01" db="EMBL/GenBank/DDBJ databases">
        <title>Whole genome shotgun sequence of Catellatospora bangladeshensis NBRC 107357.</title>
        <authorList>
            <person name="Komaki H."/>
            <person name="Tamura T."/>
        </authorList>
    </citation>
    <scope>NUCLEOTIDE SEQUENCE [LARGE SCALE GENOMIC DNA]</scope>
    <source>
        <strain evidence="2 3">NBRC 107357</strain>
    </source>
</reference>
<feature type="signal peptide" evidence="1">
    <location>
        <begin position="1"/>
        <end position="31"/>
    </location>
</feature>
<dbReference type="InterPro" id="IPR028994">
    <property type="entry name" value="Integrin_alpha_N"/>
</dbReference>
<evidence type="ECO:0000256" key="1">
    <source>
        <dbReference type="SAM" id="SignalP"/>
    </source>
</evidence>
<organism evidence="2 3">
    <name type="scientific">Catellatospora bangladeshensis</name>
    <dbReference type="NCBI Taxonomy" id="310355"/>
    <lineage>
        <taxon>Bacteria</taxon>
        <taxon>Bacillati</taxon>
        <taxon>Actinomycetota</taxon>
        <taxon>Actinomycetes</taxon>
        <taxon>Micromonosporales</taxon>
        <taxon>Micromonosporaceae</taxon>
        <taxon>Catellatospora</taxon>
    </lineage>
</organism>
<evidence type="ECO:0000313" key="2">
    <source>
        <dbReference type="EMBL" id="GIF82028.1"/>
    </source>
</evidence>
<sequence length="375" mass="39167">MTLRRWLWTALLGVLGLATAAILVVPTPAHATVTGFQGAQGSWGWTDVNGDGHSDLCGQSGCRLATATGFGATWALGGDLGWAAGRAWMDFNADAKADYCRVVNSGTFFLQCTVAGTSGFGATYTSGAVDPGYDAGRAWVDVTADYAADYCRLINSGGYRVQCTLSTRTGFGDTFTSGVLDPGYDQGRTWADVNGDNRADYCRIVGSGTKYLQCTLISGSGFGATITSAGLDPGYDDSRRFADVNGDSRADYCRIVGSALYSSTNLRCTLSTGTGFGLTFTSPTLDAGYANTGGWADVNADGRQDYCRIVGGPQARCTLSTGSGFGTTFSTPISGYGSLGWTDFNLDYRADACRVESGVPRCTLSTGNAFGVTYG</sequence>
<proteinExistence type="predicted"/>
<gene>
    <name evidence="2" type="ORF">Cba03nite_33770</name>
</gene>
<dbReference type="AlphaFoldDB" id="A0A8J3JJU8"/>
<evidence type="ECO:0008006" key="4">
    <source>
        <dbReference type="Google" id="ProtNLM"/>
    </source>
</evidence>
<protein>
    <recommendedName>
        <fullName evidence="4">VCBS repeat-containing protein</fullName>
    </recommendedName>
</protein>
<dbReference type="EMBL" id="BONF01000017">
    <property type="protein sequence ID" value="GIF82028.1"/>
    <property type="molecule type" value="Genomic_DNA"/>
</dbReference>
<dbReference type="SUPFAM" id="SSF69318">
    <property type="entry name" value="Integrin alpha N-terminal domain"/>
    <property type="match status" value="1"/>
</dbReference>
<name>A0A8J3JJU8_9ACTN</name>
<dbReference type="RefSeq" id="WP_203746785.1">
    <property type="nucleotide sequence ID" value="NZ_BONF01000017.1"/>
</dbReference>
<dbReference type="Proteomes" id="UP000601223">
    <property type="component" value="Unassembled WGS sequence"/>
</dbReference>
<evidence type="ECO:0000313" key="3">
    <source>
        <dbReference type="Proteomes" id="UP000601223"/>
    </source>
</evidence>
<comment type="caution">
    <text evidence="2">The sequence shown here is derived from an EMBL/GenBank/DDBJ whole genome shotgun (WGS) entry which is preliminary data.</text>
</comment>
<feature type="chain" id="PRO_5035291456" description="VCBS repeat-containing protein" evidence="1">
    <location>
        <begin position="32"/>
        <end position="375"/>
    </location>
</feature>
<keyword evidence="1" id="KW-0732">Signal</keyword>
<keyword evidence="3" id="KW-1185">Reference proteome</keyword>
<accession>A0A8J3JJU8</accession>